<sequence length="81" mass="8773">MTTEAVAVEEEAIRVAALPLGSLGDSGVVFLQMFDYVGSPGYAASFDVECGRLIGEAMRLRNYLADSKEKASNMEDTLQHE</sequence>
<reference evidence="1" key="2">
    <citation type="submission" date="2021-02" db="EMBL/GenBank/DDBJ databases">
        <authorList>
            <person name="Kimball J.A."/>
            <person name="Haas M.W."/>
            <person name="Macchietto M."/>
            <person name="Kono T."/>
            <person name="Duquette J."/>
            <person name="Shao M."/>
        </authorList>
    </citation>
    <scope>NUCLEOTIDE SEQUENCE</scope>
    <source>
        <tissue evidence="1">Fresh leaf tissue</tissue>
    </source>
</reference>
<name>A0A8J5VVU8_ZIZPA</name>
<dbReference type="Proteomes" id="UP000729402">
    <property type="component" value="Unassembled WGS sequence"/>
</dbReference>
<dbReference type="AlphaFoldDB" id="A0A8J5VVU8"/>
<protein>
    <submittedName>
        <fullName evidence="1">Uncharacterized protein</fullName>
    </submittedName>
</protein>
<reference evidence="1" key="1">
    <citation type="journal article" date="2021" name="bioRxiv">
        <title>Whole Genome Assembly and Annotation of Northern Wild Rice, Zizania palustris L., Supports a Whole Genome Duplication in the Zizania Genus.</title>
        <authorList>
            <person name="Haas M."/>
            <person name="Kono T."/>
            <person name="Macchietto M."/>
            <person name="Millas R."/>
            <person name="McGilp L."/>
            <person name="Shao M."/>
            <person name="Duquette J."/>
            <person name="Hirsch C.N."/>
            <person name="Kimball J."/>
        </authorList>
    </citation>
    <scope>NUCLEOTIDE SEQUENCE</scope>
    <source>
        <tissue evidence="1">Fresh leaf tissue</tissue>
    </source>
</reference>
<accession>A0A8J5VVU8</accession>
<keyword evidence="2" id="KW-1185">Reference proteome</keyword>
<dbReference type="EMBL" id="JAAALK010000082">
    <property type="protein sequence ID" value="KAG8084000.1"/>
    <property type="molecule type" value="Genomic_DNA"/>
</dbReference>
<comment type="caution">
    <text evidence="1">The sequence shown here is derived from an EMBL/GenBank/DDBJ whole genome shotgun (WGS) entry which is preliminary data.</text>
</comment>
<organism evidence="1 2">
    <name type="scientific">Zizania palustris</name>
    <name type="common">Northern wild rice</name>
    <dbReference type="NCBI Taxonomy" id="103762"/>
    <lineage>
        <taxon>Eukaryota</taxon>
        <taxon>Viridiplantae</taxon>
        <taxon>Streptophyta</taxon>
        <taxon>Embryophyta</taxon>
        <taxon>Tracheophyta</taxon>
        <taxon>Spermatophyta</taxon>
        <taxon>Magnoliopsida</taxon>
        <taxon>Liliopsida</taxon>
        <taxon>Poales</taxon>
        <taxon>Poaceae</taxon>
        <taxon>BOP clade</taxon>
        <taxon>Oryzoideae</taxon>
        <taxon>Oryzeae</taxon>
        <taxon>Zizaniinae</taxon>
        <taxon>Zizania</taxon>
    </lineage>
</organism>
<evidence type="ECO:0000313" key="1">
    <source>
        <dbReference type="EMBL" id="KAG8084000.1"/>
    </source>
</evidence>
<evidence type="ECO:0000313" key="2">
    <source>
        <dbReference type="Proteomes" id="UP000729402"/>
    </source>
</evidence>
<proteinExistence type="predicted"/>
<gene>
    <name evidence="1" type="ORF">GUJ93_ZPchr0010g8458</name>
</gene>